<dbReference type="Pfam" id="PF05193">
    <property type="entry name" value="Peptidase_M16_C"/>
    <property type="match status" value="2"/>
</dbReference>
<name>A0A084ETH2_SPHYA</name>
<dbReference type="Gene3D" id="3.30.830.10">
    <property type="entry name" value="Metalloenzyme, LuxS/M16 peptidase-like"/>
    <property type="match status" value="4"/>
</dbReference>
<feature type="domain" description="Peptidase M16 C-terminal" evidence="8">
    <location>
        <begin position="236"/>
        <end position="416"/>
    </location>
</feature>
<dbReference type="GO" id="GO:0046872">
    <property type="term" value="F:metal ion binding"/>
    <property type="evidence" value="ECO:0007669"/>
    <property type="project" value="InterPro"/>
</dbReference>
<dbReference type="InterPro" id="IPR011765">
    <property type="entry name" value="Pept_M16_N"/>
</dbReference>
<dbReference type="STRING" id="13690.AX777_04410"/>
<evidence type="ECO:0000256" key="1">
    <source>
        <dbReference type="ARBA" id="ARBA00007261"/>
    </source>
</evidence>
<dbReference type="GO" id="GO:0006508">
    <property type="term" value="P:proteolysis"/>
    <property type="evidence" value="ECO:0007669"/>
    <property type="project" value="UniProtKB-KW"/>
</dbReference>
<dbReference type="eggNOG" id="COG0612">
    <property type="taxonomic scope" value="Bacteria"/>
</dbReference>
<sequence length="965" mass="104356">MRLTSRRSAASLTILALLLSGSPLPLAARTDPSVAGAKAAPGGSQADIRPWLYENSDVPIDTAWRFGTLSNGLRYAIRRNGVPPGQVSIRLRIDAGSLMERPDEQGYAHFMEHLSMRGSRHVPDGESKRIWQRLGVTFGSDSNAATTPTGTTYALDLPQANQASLGESLKILAGMMTDPNIVDSAVDAERAVVLAERRESDGPQMRISDASRQHFFAGQPLADHAPIGTVATLNAVTAAKAEAFHQRWYRPENTVIAIAGDIDPALAEQLLKDNFASWQDSGKGAEQPDFGEPDAKAPATRVVVEPGSPTGLTMAWLRPWKPHADTIVYNQDKLTDMLALQIVSRRLEQAARAGGSFLAAGVDQQDISRSADGTFITITPTGENWEKALADVRAIIEDAKAAPPTQQEIDREYAQLDTALAIQVENADTEAGAKQASDLVSAVDIRETTVSPQAALDIFRSGKPAMTPQKILDCTRRLFSAGVFRAMLITGKVEAGQDQKLAAALAAPVKAATNARLADKAVTMDDLPKFGAPATVVSRTPVGLQGMESITFSNGVKLTLFANDAETEKVRINVRFGHGQQAFSPTRPVASWAGDYALVASGIGKLGQRELDDLTNGRRMGMQFSTDDDAFELQAVTRPADYKDQLRLFAAKLYQPGWDPAPIARVKTGASVAYDAMSRAPDGVLGRDLNWLLHDKDVRFRTPSKAEINALTPQSFRQTWEPILASGPIEIQIFGQVKAEEAIQAVAATFGAMPARPDVPVPAANKVQRFPAHVEQPVILRHDGDKEQAAAVMAWPTSGGFALTKEARQLEILTQIFNDRLFDKLRSTEGAAYSPSVQNSWPFSYDSGGYILVTSQVRPDRVNYFYSVVKETAADLAKTPISADELQRAVAPMRQLLMRASTGNAFWMGQMEGSTHDPRYVQAMQTMSQDLLNVTPADIQALATKYLVPGKSWSAVVLPQGVAAK</sequence>
<feature type="chain" id="PRO_5001774541" evidence="6">
    <location>
        <begin position="28"/>
        <end position="965"/>
    </location>
</feature>
<dbReference type="InterPro" id="IPR050626">
    <property type="entry name" value="Peptidase_M16"/>
</dbReference>
<feature type="domain" description="Peptidase M16 N-terminal" evidence="7">
    <location>
        <begin position="86"/>
        <end position="210"/>
    </location>
</feature>
<dbReference type="AlphaFoldDB" id="A0A084ETH2"/>
<dbReference type="PANTHER" id="PTHR43690:SF17">
    <property type="entry name" value="PROTEIN YHJJ"/>
    <property type="match status" value="1"/>
</dbReference>
<dbReference type="InterPro" id="IPR007863">
    <property type="entry name" value="Peptidase_M16_C"/>
</dbReference>
<feature type="signal peptide" evidence="6">
    <location>
        <begin position="1"/>
        <end position="27"/>
    </location>
</feature>
<evidence type="ECO:0000259" key="8">
    <source>
        <dbReference type="Pfam" id="PF05193"/>
    </source>
</evidence>
<dbReference type="Proteomes" id="UP000028534">
    <property type="component" value="Unassembled WGS sequence"/>
</dbReference>
<evidence type="ECO:0000256" key="2">
    <source>
        <dbReference type="ARBA" id="ARBA00022670"/>
    </source>
</evidence>
<evidence type="ECO:0000313" key="10">
    <source>
        <dbReference type="Proteomes" id="UP000028534"/>
    </source>
</evidence>
<dbReference type="InterPro" id="IPR011249">
    <property type="entry name" value="Metalloenz_LuxS/M16"/>
</dbReference>
<dbReference type="EMBL" id="JGVR01000002">
    <property type="protein sequence ID" value="KEZ21264.1"/>
    <property type="molecule type" value="Genomic_DNA"/>
</dbReference>
<evidence type="ECO:0000256" key="3">
    <source>
        <dbReference type="ARBA" id="ARBA00022801"/>
    </source>
</evidence>
<reference evidence="9 10" key="1">
    <citation type="submission" date="2014-03" db="EMBL/GenBank/DDBJ databases">
        <title>Genome sequence of Sphingobium yanoikuyae B1.</title>
        <authorList>
            <person name="Gan H.M."/>
            <person name="Gan H.Y."/>
            <person name="Savka M.A."/>
        </authorList>
    </citation>
    <scope>NUCLEOTIDE SEQUENCE [LARGE SCALE GENOMIC DNA]</scope>
    <source>
        <strain evidence="9 10">B1</strain>
    </source>
</reference>
<dbReference type="PANTHER" id="PTHR43690">
    <property type="entry name" value="NARDILYSIN"/>
    <property type="match status" value="1"/>
</dbReference>
<dbReference type="RefSeq" id="WP_037516932.1">
    <property type="nucleotide sequence ID" value="NZ_JGVR01000002.1"/>
</dbReference>
<keyword evidence="5" id="KW-0482">Metalloprotease</keyword>
<keyword evidence="4" id="KW-0862">Zinc</keyword>
<comment type="caution">
    <text evidence="9">The sequence shown here is derived from an EMBL/GenBank/DDBJ whole genome shotgun (WGS) entry which is preliminary data.</text>
</comment>
<dbReference type="PATRIC" id="fig|13690.10.peg.744"/>
<gene>
    <name evidence="9" type="ORF">CP98_00716</name>
</gene>
<protein>
    <submittedName>
        <fullName evidence="9">Putative Zn-dependent peptidase</fullName>
    </submittedName>
</protein>
<evidence type="ECO:0000256" key="5">
    <source>
        <dbReference type="ARBA" id="ARBA00023049"/>
    </source>
</evidence>
<evidence type="ECO:0000256" key="6">
    <source>
        <dbReference type="SAM" id="SignalP"/>
    </source>
</evidence>
<organism evidence="9 10">
    <name type="scientific">Sphingobium yanoikuyae</name>
    <name type="common">Sphingomonas yanoikuyae</name>
    <dbReference type="NCBI Taxonomy" id="13690"/>
    <lineage>
        <taxon>Bacteria</taxon>
        <taxon>Pseudomonadati</taxon>
        <taxon>Pseudomonadota</taxon>
        <taxon>Alphaproteobacteria</taxon>
        <taxon>Sphingomonadales</taxon>
        <taxon>Sphingomonadaceae</taxon>
        <taxon>Sphingobium</taxon>
    </lineage>
</organism>
<proteinExistence type="inferred from homology"/>
<evidence type="ECO:0000256" key="4">
    <source>
        <dbReference type="ARBA" id="ARBA00022833"/>
    </source>
</evidence>
<accession>A0A084ETH2</accession>
<comment type="similarity">
    <text evidence="1">Belongs to the peptidase M16 family.</text>
</comment>
<evidence type="ECO:0000259" key="7">
    <source>
        <dbReference type="Pfam" id="PF00675"/>
    </source>
</evidence>
<keyword evidence="6" id="KW-0732">Signal</keyword>
<keyword evidence="2" id="KW-0645">Protease</keyword>
<dbReference type="GO" id="GO:0008237">
    <property type="term" value="F:metallopeptidase activity"/>
    <property type="evidence" value="ECO:0007669"/>
    <property type="project" value="UniProtKB-KW"/>
</dbReference>
<dbReference type="SUPFAM" id="SSF63411">
    <property type="entry name" value="LuxS/MPP-like metallohydrolase"/>
    <property type="match status" value="4"/>
</dbReference>
<dbReference type="Pfam" id="PF00675">
    <property type="entry name" value="Peptidase_M16"/>
    <property type="match status" value="1"/>
</dbReference>
<evidence type="ECO:0000313" key="9">
    <source>
        <dbReference type="EMBL" id="KEZ21264.1"/>
    </source>
</evidence>
<feature type="domain" description="Peptidase M16 C-terminal" evidence="8">
    <location>
        <begin position="711"/>
        <end position="891"/>
    </location>
</feature>
<keyword evidence="3" id="KW-0378">Hydrolase</keyword>